<sequence>MDRTSIQLLLSTIKHEIQQLYRDRLDSIYLFGSYARGEATEQSDVDLLVVLNDNAISPFTEIGAMGEITYRMSLTYDKLVTVVPVTKQRFDRVANPLYKTVKQEGRQL</sequence>
<dbReference type="PANTHER" id="PTHR33933">
    <property type="entry name" value="NUCLEOTIDYLTRANSFERASE"/>
    <property type="match status" value="1"/>
</dbReference>
<comment type="caution">
    <text evidence="2">The sequence shown here is derived from an EMBL/GenBank/DDBJ whole genome shotgun (WGS) entry which is preliminary data.</text>
</comment>
<dbReference type="RefSeq" id="WP_106136231.1">
    <property type="nucleotide sequence ID" value="NZ_PVTE01000002.1"/>
</dbReference>
<protein>
    <submittedName>
        <fullName evidence="2">Nucleotidyltransferase-like protein</fullName>
    </submittedName>
</protein>
<dbReference type="InterPro" id="IPR002934">
    <property type="entry name" value="Polymerase_NTP_transf_dom"/>
</dbReference>
<keyword evidence="2" id="KW-0808">Transferase</keyword>
<dbReference type="InterPro" id="IPR052548">
    <property type="entry name" value="Type_VII_TA_antitoxin"/>
</dbReference>
<gene>
    <name evidence="2" type="ORF">CLV58_102115</name>
</gene>
<accession>A0A2T0TI36</accession>
<evidence type="ECO:0000313" key="3">
    <source>
        <dbReference type="Proteomes" id="UP000238375"/>
    </source>
</evidence>
<dbReference type="PANTHER" id="PTHR33933:SF1">
    <property type="entry name" value="PROTEIN ADENYLYLTRANSFERASE MNTA-RELATED"/>
    <property type="match status" value="1"/>
</dbReference>
<keyword evidence="3" id="KW-1185">Reference proteome</keyword>
<evidence type="ECO:0000259" key="1">
    <source>
        <dbReference type="Pfam" id="PF01909"/>
    </source>
</evidence>
<dbReference type="EMBL" id="PVTE01000002">
    <property type="protein sequence ID" value="PRY45367.1"/>
    <property type="molecule type" value="Genomic_DNA"/>
</dbReference>
<dbReference type="InterPro" id="IPR043519">
    <property type="entry name" value="NT_sf"/>
</dbReference>
<evidence type="ECO:0000313" key="2">
    <source>
        <dbReference type="EMBL" id="PRY45367.1"/>
    </source>
</evidence>
<dbReference type="OrthoDB" id="1321649at2"/>
<dbReference type="GO" id="GO:0016779">
    <property type="term" value="F:nucleotidyltransferase activity"/>
    <property type="evidence" value="ECO:0007669"/>
    <property type="project" value="InterPro"/>
</dbReference>
<dbReference type="Gene3D" id="3.30.460.10">
    <property type="entry name" value="Beta Polymerase, domain 2"/>
    <property type="match status" value="1"/>
</dbReference>
<organism evidence="2 3">
    <name type="scientific">Spirosoma oryzae</name>
    <dbReference type="NCBI Taxonomy" id="1469603"/>
    <lineage>
        <taxon>Bacteria</taxon>
        <taxon>Pseudomonadati</taxon>
        <taxon>Bacteroidota</taxon>
        <taxon>Cytophagia</taxon>
        <taxon>Cytophagales</taxon>
        <taxon>Cytophagaceae</taxon>
        <taxon>Spirosoma</taxon>
    </lineage>
</organism>
<name>A0A2T0TI36_9BACT</name>
<reference evidence="2 3" key="1">
    <citation type="submission" date="2018-03" db="EMBL/GenBank/DDBJ databases">
        <title>Genomic Encyclopedia of Archaeal and Bacterial Type Strains, Phase II (KMG-II): from individual species to whole genera.</title>
        <authorList>
            <person name="Goeker M."/>
        </authorList>
    </citation>
    <scope>NUCLEOTIDE SEQUENCE [LARGE SCALE GENOMIC DNA]</scope>
    <source>
        <strain evidence="2 3">DSM 28354</strain>
    </source>
</reference>
<dbReference type="AlphaFoldDB" id="A0A2T0TI36"/>
<dbReference type="CDD" id="cd05403">
    <property type="entry name" value="NT_KNTase_like"/>
    <property type="match status" value="1"/>
</dbReference>
<dbReference type="SUPFAM" id="SSF81301">
    <property type="entry name" value="Nucleotidyltransferase"/>
    <property type="match status" value="1"/>
</dbReference>
<dbReference type="Pfam" id="PF01909">
    <property type="entry name" value="NTP_transf_2"/>
    <property type="match status" value="1"/>
</dbReference>
<feature type="domain" description="Polymerase nucleotidyl transferase" evidence="1">
    <location>
        <begin position="11"/>
        <end position="56"/>
    </location>
</feature>
<proteinExistence type="predicted"/>
<dbReference type="Proteomes" id="UP000238375">
    <property type="component" value="Unassembled WGS sequence"/>
</dbReference>